<dbReference type="SUPFAM" id="SSF54897">
    <property type="entry name" value="Protease propeptides/inhibitors"/>
    <property type="match status" value="1"/>
</dbReference>
<keyword evidence="9" id="KW-1185">Reference proteome</keyword>
<dbReference type="InterPro" id="IPR008969">
    <property type="entry name" value="CarboxyPept-like_regulatory"/>
</dbReference>
<dbReference type="InterPro" id="IPR030400">
    <property type="entry name" value="Sedolisin_dom"/>
</dbReference>
<dbReference type="SUPFAM" id="SSF49363">
    <property type="entry name" value="Purple acid phosphatase, N-terminal domain"/>
    <property type="match status" value="1"/>
</dbReference>
<dbReference type="Proteomes" id="UP000001400">
    <property type="component" value="Chromosome"/>
</dbReference>
<dbReference type="InterPro" id="IPR017474">
    <property type="entry name" value="PEF_CTERM_C"/>
</dbReference>
<dbReference type="RefSeq" id="WP_008084156.1">
    <property type="nucleotide sequence ID" value="NC_013926.1"/>
</dbReference>
<dbReference type="InterPro" id="IPR015366">
    <property type="entry name" value="S53_propep"/>
</dbReference>
<reference evidence="8" key="1">
    <citation type="submission" date="2010-02" db="EMBL/GenBank/DDBJ databases">
        <title>Complete sequence of Aciduliprofundum boonei T469.</title>
        <authorList>
            <consortium name="US DOE Joint Genome Institute"/>
            <person name="Lucas S."/>
            <person name="Copeland A."/>
            <person name="Lapidus A."/>
            <person name="Cheng J.-F."/>
            <person name="Bruce D."/>
            <person name="Goodwin L."/>
            <person name="Pitluck S."/>
            <person name="Saunders E."/>
            <person name="Detter J.C."/>
            <person name="Han C."/>
            <person name="Tapia R."/>
            <person name="Land M."/>
            <person name="Hauser L."/>
            <person name="Kyrpides N."/>
            <person name="Mikhailova N."/>
            <person name="Flores G."/>
            <person name="Reysenbach A.-L."/>
            <person name="Woyke T."/>
        </authorList>
    </citation>
    <scope>NUCLEOTIDE SEQUENCE</scope>
    <source>
        <strain evidence="8">T469</strain>
    </source>
</reference>
<evidence type="ECO:0000313" key="9">
    <source>
        <dbReference type="Proteomes" id="UP000001400"/>
    </source>
</evidence>
<dbReference type="EMBL" id="CP001941">
    <property type="protein sequence ID" value="ADD09268.1"/>
    <property type="molecule type" value="Genomic_DNA"/>
</dbReference>
<dbReference type="SMART" id="SM00944">
    <property type="entry name" value="Pro-kuma_activ"/>
    <property type="match status" value="1"/>
</dbReference>
<evidence type="ECO:0000256" key="5">
    <source>
        <dbReference type="ARBA" id="ARBA00022825"/>
    </source>
</evidence>
<dbReference type="InterPro" id="IPR036852">
    <property type="entry name" value="Peptidase_S8/S53_dom_sf"/>
</dbReference>
<sequence length="1378" mass="149671">MFRVGGKKKALVIGLLLVLIAANVLVIFENSPKPINSTGKINPGKLVDYTKVFNAKLANPSNYLGTPNMQKKIYITIALRWRNEGMLNKSLEMINNPRSPMYHHFYSWSEFKKLYAPSDNVYNSIVDWLKDQGLNVYQTYPLHNSITIYDTIGNIQKVFHTEFGMYRGDGEHLRSQYFTIKKPIKFPENFIPYIVGIDGFNNATVYHLNFLDYQGTDYLSGADVAKMYRVYELYNNTPDGSASTQHIFATGLRVATVLWEGADSWGDQYAPFDPNAITYYYQHVIPTWIQNLGVMSTVHYYGTSGTVAPGSNTDGSVSTENELDLEMVGTLAPGVDAFCVYGPGGSSGGPSESNFPDNEYNYILNTLASESSPILVAVSNSWGGGDSQESSTTMNDVKALEAMGVTVMASSGDDGDTTSPSEPSTAAYDTYGFLAVGGTTPVPNGVDHTTLDDYATMGNNTDLANPRSSEIVWYDSSSTNSAGDHWGTQSGVSSTYEEPWFQKDYVDSIISATGSHGRATADISAMGNRTLIYISSSNGLEWNTVAGTSVACPVTAGMIAEMAAYVGVQYGISGHGFGYFLPTLYQLGNDFYNNNKYANSPPFFDVTETPNGYHNGETAYDARTGWDLASGWGVINAWELIHDIGFILSSSSTSATITAGQTASYTIDVSFPYMWTCEVGHFEVSGLPAGASVSSSVSYVQPPGNGTAASFTLNIATTPSTPAGTYDLNLTAYSYNQTNGHWGNLTNYIHLTLTVNPANAPDLTISSISASPTTVNEGETITIQATVKNVGNAEAYNVSVGFYYDKFDSSHLIHIVNAGNLTAGASNTVETTWDTTGHVGEHTIIAYADPDNAIEETNEDNNSANTTVIVNGYGVNLTVDSTAKTVQPGGSVDYTITVKNTGTLQDTFDLSTSQVSSGWSASLSQTSVTLNAGESTNITLTVTAPSSATQGESQNVTVTAVSEGDSSKSDSVTTTTTVVTLYITSIKIYSHLDAVINYTTNENVTSYIVYGIGPNHMKRQTPEETIASKYHEIAIQNLTPEITYYFKIYMSDGTNSAWSSIYNFTLTGTNDFEATDNPQYLYNWQVSAWNSSTNQAANTIWQWGQPTAGPSSAHSGQDVLATNLNGYYGVDDHVDALLTPWIDLTNASWATLSFYAWYDLEDGYDGVLIAYQNDSSSSWYILDVNNNASQYDKQISSSYGSAIGGLYAFTGDTNGWVQKTFNTTTINDKYVNEYLLGHKVRFIFYFASDESNHNYYGFYLDDIQIKAGIPQYHIYGYVKDSSGNAVSGATVWVNDTTLGISYQTTTDSNGRYDIYTYNGISGDSINVDASSTQGKGTNSGSLSTDTEIDITLQAVPELNIVIIPILLLATIYILRRRK</sequence>
<dbReference type="OrthoDB" id="27270at2157"/>
<dbReference type="Pfam" id="PF07705">
    <property type="entry name" value="CARDB"/>
    <property type="match status" value="1"/>
</dbReference>
<dbReference type="PROSITE" id="PS00138">
    <property type="entry name" value="SUBTILASE_SER"/>
    <property type="match status" value="1"/>
</dbReference>
<dbReference type="PANTHER" id="PTHR14218">
    <property type="entry name" value="PROTEASE S8 TRIPEPTIDYL PEPTIDASE I CLN2"/>
    <property type="match status" value="1"/>
</dbReference>
<dbReference type="KEGG" id="abi:Aboo_1462"/>
<dbReference type="eggNOG" id="arCOG02532">
    <property type="taxonomic scope" value="Archaea"/>
</dbReference>
<dbReference type="Pfam" id="PF09286">
    <property type="entry name" value="Pro-kuma_activ"/>
    <property type="match status" value="1"/>
</dbReference>
<dbReference type="NCBIfam" id="TIGR03024">
    <property type="entry name" value="arch_PEF_CTERM"/>
    <property type="match status" value="1"/>
</dbReference>
<comment type="cofactor">
    <cofactor evidence="1">
        <name>Ca(2+)</name>
        <dbReference type="ChEBI" id="CHEBI:29108"/>
    </cofactor>
</comment>
<evidence type="ECO:0000256" key="7">
    <source>
        <dbReference type="ARBA" id="ARBA00023145"/>
    </source>
</evidence>
<dbReference type="GO" id="GO:0046872">
    <property type="term" value="F:metal ion binding"/>
    <property type="evidence" value="ECO:0007669"/>
    <property type="project" value="UniProtKB-KW"/>
</dbReference>
<dbReference type="GO" id="GO:0003993">
    <property type="term" value="F:acid phosphatase activity"/>
    <property type="evidence" value="ECO:0007669"/>
    <property type="project" value="InterPro"/>
</dbReference>
<keyword evidence="4" id="KW-0378">Hydrolase</keyword>
<dbReference type="PROSITE" id="PS51695">
    <property type="entry name" value="SEDOLISIN"/>
    <property type="match status" value="1"/>
</dbReference>
<organism evidence="8 9">
    <name type="scientific">Aciduliprofundum boonei (strain DSM 19572 / T469)</name>
    <dbReference type="NCBI Taxonomy" id="439481"/>
    <lineage>
        <taxon>Archaea</taxon>
        <taxon>Methanobacteriati</taxon>
        <taxon>Thermoplasmatota</taxon>
        <taxon>DHVE2 group</taxon>
        <taxon>Candidatus Aciduliprofundum</taxon>
    </lineage>
</organism>
<dbReference type="Pfam" id="PF13620">
    <property type="entry name" value="CarboxypepD_reg"/>
    <property type="match status" value="1"/>
</dbReference>
<dbReference type="Gene3D" id="2.60.40.10">
    <property type="entry name" value="Immunoglobulins"/>
    <property type="match status" value="2"/>
</dbReference>
<evidence type="ECO:0000256" key="3">
    <source>
        <dbReference type="ARBA" id="ARBA00022723"/>
    </source>
</evidence>
<name>B5ICX2_ACIB4</name>
<proteinExistence type="predicted"/>
<dbReference type="SUPFAM" id="SSF49464">
    <property type="entry name" value="Carboxypeptidase regulatory domain-like"/>
    <property type="match status" value="1"/>
</dbReference>
<dbReference type="GO" id="GO:0004252">
    <property type="term" value="F:serine-type endopeptidase activity"/>
    <property type="evidence" value="ECO:0007669"/>
    <property type="project" value="InterPro"/>
</dbReference>
<dbReference type="eggNOG" id="arCOG03669">
    <property type="taxonomic scope" value="Archaea"/>
</dbReference>
<keyword evidence="3" id="KW-0479">Metal-binding</keyword>
<dbReference type="InterPro" id="IPR013783">
    <property type="entry name" value="Ig-like_fold"/>
</dbReference>
<dbReference type="Pfam" id="PF20773">
    <property type="entry name" value="InhA-like_MAM"/>
    <property type="match status" value="1"/>
</dbReference>
<dbReference type="HOGENOM" id="CLU_255773_0_0_2"/>
<keyword evidence="7" id="KW-0865">Zymogen</keyword>
<gene>
    <name evidence="8" type="ordered locus">Aboo_1462</name>
</gene>
<dbReference type="Gene3D" id="3.40.50.200">
    <property type="entry name" value="Peptidase S8/S53 domain"/>
    <property type="match status" value="1"/>
</dbReference>
<evidence type="ECO:0000313" key="8">
    <source>
        <dbReference type="EMBL" id="ADD09268.1"/>
    </source>
</evidence>
<dbReference type="InterPro" id="IPR023828">
    <property type="entry name" value="Peptidase_S8_Ser-AS"/>
</dbReference>
<accession>B5ICX2</accession>
<dbReference type="CDD" id="cd11377">
    <property type="entry name" value="Pro-peptidase_S53"/>
    <property type="match status" value="1"/>
</dbReference>
<protein>
    <submittedName>
        <fullName evidence="8">APHP domain protein</fullName>
    </submittedName>
</protein>
<keyword evidence="2" id="KW-0645">Protease</keyword>
<evidence type="ECO:0000256" key="6">
    <source>
        <dbReference type="ARBA" id="ARBA00022837"/>
    </source>
</evidence>
<evidence type="ECO:0000256" key="1">
    <source>
        <dbReference type="ARBA" id="ARBA00001913"/>
    </source>
</evidence>
<dbReference type="Pfam" id="PF23619">
    <property type="entry name" value="Ig_VWA7"/>
    <property type="match status" value="1"/>
</dbReference>
<dbReference type="InterPro" id="IPR011635">
    <property type="entry name" value="CARDB"/>
</dbReference>
<dbReference type="InterPro" id="IPR008963">
    <property type="entry name" value="Purple_acid_Pase-like_N"/>
</dbReference>
<dbReference type="GeneID" id="8828427"/>
<dbReference type="InterPro" id="IPR050819">
    <property type="entry name" value="Tripeptidyl-peptidase_I"/>
</dbReference>
<evidence type="ECO:0000256" key="2">
    <source>
        <dbReference type="ARBA" id="ARBA00022670"/>
    </source>
</evidence>
<evidence type="ECO:0000256" key="4">
    <source>
        <dbReference type="ARBA" id="ARBA00022801"/>
    </source>
</evidence>
<dbReference type="GO" id="GO:0006508">
    <property type="term" value="P:proteolysis"/>
    <property type="evidence" value="ECO:0007669"/>
    <property type="project" value="UniProtKB-KW"/>
</dbReference>
<dbReference type="SUPFAM" id="SSF52743">
    <property type="entry name" value="Subtilisin-like"/>
    <property type="match status" value="1"/>
</dbReference>
<keyword evidence="5" id="KW-0720">Serine protease</keyword>
<dbReference type="Gene3D" id="2.60.40.1120">
    <property type="entry name" value="Carboxypeptidase-like, regulatory domain"/>
    <property type="match status" value="1"/>
</dbReference>
<keyword evidence="6" id="KW-0106">Calcium</keyword>
<dbReference type="PANTHER" id="PTHR14218:SF15">
    <property type="entry name" value="TRIPEPTIDYL-PEPTIDASE 1"/>
    <property type="match status" value="1"/>
</dbReference>
<dbReference type="GO" id="GO:0008240">
    <property type="term" value="F:tripeptidyl-peptidase activity"/>
    <property type="evidence" value="ECO:0007669"/>
    <property type="project" value="TreeGrafter"/>
</dbReference>
<dbReference type="InterPro" id="IPR057615">
    <property type="entry name" value="Ig_VWA7"/>
</dbReference>
<dbReference type="STRING" id="439481.Aboo_1462"/>